<keyword evidence="3" id="KW-0472">Membrane</keyword>
<evidence type="ECO:0000256" key="6">
    <source>
        <dbReference type="SAM" id="SignalP"/>
    </source>
</evidence>
<dbReference type="SUPFAM" id="SSF53850">
    <property type="entry name" value="Periplasmic binding protein-like II"/>
    <property type="match status" value="1"/>
</dbReference>
<protein>
    <recommendedName>
        <fullName evidence="9">ABC transporter substrate-binding protein</fullName>
    </recommendedName>
</protein>
<evidence type="ECO:0008006" key="9">
    <source>
        <dbReference type="Google" id="ProtNLM"/>
    </source>
</evidence>
<evidence type="ECO:0000313" key="7">
    <source>
        <dbReference type="EMBL" id="ANS74674.1"/>
    </source>
</evidence>
<reference evidence="7 8" key="1">
    <citation type="submission" date="2016-01" db="EMBL/GenBank/DDBJ databases">
        <title>Complete Genome Sequence of Paenibacillus yonginensis DCY84, a novel Plant Growth-Promoting Bacteria with Elicitation of Induced Systemic Resistance.</title>
        <authorList>
            <person name="Kim Y.J."/>
            <person name="Yang D.C."/>
            <person name="Sukweenadhi J."/>
        </authorList>
    </citation>
    <scope>NUCLEOTIDE SEQUENCE [LARGE SCALE GENOMIC DNA]</scope>
    <source>
        <strain evidence="7 8">DCY84</strain>
    </source>
</reference>
<dbReference type="EMBL" id="CP014167">
    <property type="protein sequence ID" value="ANS74674.1"/>
    <property type="molecule type" value="Genomic_DNA"/>
</dbReference>
<gene>
    <name evidence="7" type="ORF">AWM70_08810</name>
</gene>
<dbReference type="CDD" id="cd13585">
    <property type="entry name" value="PBP2_TMBP_like"/>
    <property type="match status" value="1"/>
</dbReference>
<dbReference type="AlphaFoldDB" id="A0A1B1MZS3"/>
<evidence type="ECO:0000256" key="4">
    <source>
        <dbReference type="ARBA" id="ARBA00023139"/>
    </source>
</evidence>
<organism evidence="7 8">
    <name type="scientific">Paenibacillus yonginensis</name>
    <dbReference type="NCBI Taxonomy" id="1462996"/>
    <lineage>
        <taxon>Bacteria</taxon>
        <taxon>Bacillati</taxon>
        <taxon>Bacillota</taxon>
        <taxon>Bacilli</taxon>
        <taxon>Bacillales</taxon>
        <taxon>Paenibacillaceae</taxon>
        <taxon>Paenibacillus</taxon>
    </lineage>
</organism>
<name>A0A1B1MZS3_9BACL</name>
<dbReference type="Gene3D" id="3.40.190.10">
    <property type="entry name" value="Periplasmic binding protein-like II"/>
    <property type="match status" value="1"/>
</dbReference>
<evidence type="ECO:0000256" key="5">
    <source>
        <dbReference type="ARBA" id="ARBA00023288"/>
    </source>
</evidence>
<keyword evidence="1" id="KW-1003">Cell membrane</keyword>
<sequence>MNRLKMLSIGVLIAVFSATVLTACSSNSSDSGASSSNGTTASGKKVTINYYDWTDEQVYMDKVVNGFEKKYPNIKVNANYIPTSDYQQKLLVNLSTGEDMDVFATSSTSNLAEYTSKQVLEPLDDLATSSDLAGISESIKQLNYEGHIYGLPYRTSKWVLYYNKDIFDKAGVAYPDSSWTWDKYEQVAKQLSSGSGQNKVYGSMSYQAENNWWRVLANIKGANNPMKPEDLQEFKKVLQYYYNLTNVDKAQQPFSELVGNAGNDYAGRFLQGNVGMMWNGDWAVQQLNDTISSKNVKMNYDVAPLPHWEGSEPATTGSYSVVMVNKESSHMDAAKTFAAYVASEEAAQIFASNGLLTPWNTDSVKQAFQSNVTTPEHVSVLNDPIKVLSQVPMDPLYNQVMNIMKEETTLYLLDKQSLDKTIQNMQSRFQKEVHS</sequence>
<dbReference type="Proteomes" id="UP000092573">
    <property type="component" value="Chromosome"/>
</dbReference>
<dbReference type="STRING" id="1462996.AWM70_08810"/>
<keyword evidence="4" id="KW-0564">Palmitate</keyword>
<evidence type="ECO:0000256" key="2">
    <source>
        <dbReference type="ARBA" id="ARBA00022729"/>
    </source>
</evidence>
<feature type="signal peptide" evidence="6">
    <location>
        <begin position="1"/>
        <end position="22"/>
    </location>
</feature>
<dbReference type="PANTHER" id="PTHR43649">
    <property type="entry name" value="ARABINOSE-BINDING PROTEIN-RELATED"/>
    <property type="match status" value="1"/>
</dbReference>
<dbReference type="KEGG" id="pyg:AWM70_08810"/>
<dbReference type="InterPro" id="IPR050490">
    <property type="entry name" value="Bact_solute-bd_prot1"/>
</dbReference>
<dbReference type="InterPro" id="IPR006059">
    <property type="entry name" value="SBP"/>
</dbReference>
<evidence type="ECO:0000313" key="8">
    <source>
        <dbReference type="Proteomes" id="UP000092573"/>
    </source>
</evidence>
<proteinExistence type="predicted"/>
<evidence type="ECO:0000256" key="3">
    <source>
        <dbReference type="ARBA" id="ARBA00023136"/>
    </source>
</evidence>
<dbReference type="PROSITE" id="PS51257">
    <property type="entry name" value="PROKAR_LIPOPROTEIN"/>
    <property type="match status" value="1"/>
</dbReference>
<dbReference type="RefSeq" id="WP_068695572.1">
    <property type="nucleotide sequence ID" value="NZ_CP014167.1"/>
</dbReference>
<dbReference type="PANTHER" id="PTHR43649:SF33">
    <property type="entry name" value="POLYGALACTURONAN_RHAMNOGALACTURONAN-BINDING PROTEIN YTCQ"/>
    <property type="match status" value="1"/>
</dbReference>
<keyword evidence="5" id="KW-0449">Lipoprotein</keyword>
<dbReference type="Pfam" id="PF01547">
    <property type="entry name" value="SBP_bac_1"/>
    <property type="match status" value="1"/>
</dbReference>
<accession>A0A1B1MZS3</accession>
<keyword evidence="2 6" id="KW-0732">Signal</keyword>
<feature type="chain" id="PRO_5039069631" description="ABC transporter substrate-binding protein" evidence="6">
    <location>
        <begin position="23"/>
        <end position="435"/>
    </location>
</feature>
<keyword evidence="8" id="KW-1185">Reference proteome</keyword>
<dbReference type="OrthoDB" id="9782846at2"/>
<evidence type="ECO:0000256" key="1">
    <source>
        <dbReference type="ARBA" id="ARBA00022475"/>
    </source>
</evidence>